<sequence>MLTGVPDGRWGPTTVYEAGLRSAGGQLWMRRPDGRRDPLPVNRWRGTLSPAASTPPTWSTWSTGALSPGDLSLLRHCGGPTLDVGCGPGRLAAALAARGVPALGIDVAPFAVHLTRRAGVPALRRDVFGRVPAEGRWVALLLADGNIGIGGDPTRLLRRAGELLAPSGRVLVELEPPGTQTGPMRVRLEDATGRVSRPFSWCLVDGDDLTGIAPDAGLLITRTWCDAGRHFAALRRRLPTG</sequence>
<accession>Q2JEC7</accession>
<dbReference type="Proteomes" id="UP000001937">
    <property type="component" value="Chromosome"/>
</dbReference>
<evidence type="ECO:0000313" key="2">
    <source>
        <dbReference type="EMBL" id="ABD10365.1"/>
    </source>
</evidence>
<proteinExistence type="predicted"/>
<dbReference type="eggNOG" id="COG2890">
    <property type="taxonomic scope" value="Bacteria"/>
</dbReference>
<feature type="region of interest" description="Disordered" evidence="1">
    <location>
        <begin position="29"/>
        <end position="59"/>
    </location>
</feature>
<dbReference type="KEGG" id="fra:Francci3_0981"/>
<evidence type="ECO:0000256" key="1">
    <source>
        <dbReference type="SAM" id="MobiDB-lite"/>
    </source>
</evidence>
<dbReference type="AlphaFoldDB" id="Q2JEC7"/>
<dbReference type="InterPro" id="IPR029063">
    <property type="entry name" value="SAM-dependent_MTases_sf"/>
</dbReference>
<dbReference type="STRING" id="106370.Francci3_0981"/>
<keyword evidence="3" id="KW-1185">Reference proteome</keyword>
<feature type="compositionally biased region" description="Low complexity" evidence="1">
    <location>
        <begin position="49"/>
        <end position="59"/>
    </location>
</feature>
<dbReference type="HOGENOM" id="CLU_071058_1_1_11"/>
<dbReference type="RefSeq" id="WP_011435433.1">
    <property type="nucleotide sequence ID" value="NC_007777.1"/>
</dbReference>
<dbReference type="EMBL" id="CP000249">
    <property type="protein sequence ID" value="ABD10365.1"/>
    <property type="molecule type" value="Genomic_DNA"/>
</dbReference>
<reference evidence="2 3" key="1">
    <citation type="journal article" date="2007" name="Genome Res.">
        <title>Genome characteristics of facultatively symbiotic Frankia sp. strains reflect host range and host plant biogeography.</title>
        <authorList>
            <person name="Normand P."/>
            <person name="Lapierre P."/>
            <person name="Tisa L.S."/>
            <person name="Gogarten J.P."/>
            <person name="Alloisio N."/>
            <person name="Bagnarol E."/>
            <person name="Bassi C.A."/>
            <person name="Berry A.M."/>
            <person name="Bickhart D.M."/>
            <person name="Choisne N."/>
            <person name="Couloux A."/>
            <person name="Cournoyer B."/>
            <person name="Cruveiller S."/>
            <person name="Daubin V."/>
            <person name="Demange N."/>
            <person name="Francino M.P."/>
            <person name="Goltsman E."/>
            <person name="Huang Y."/>
            <person name="Kopp O.R."/>
            <person name="Labarre L."/>
            <person name="Lapidus A."/>
            <person name="Lavire C."/>
            <person name="Marechal J."/>
            <person name="Martinez M."/>
            <person name="Mastronunzio J.E."/>
            <person name="Mullin B.C."/>
            <person name="Niemann J."/>
            <person name="Pujic P."/>
            <person name="Rawnsley T."/>
            <person name="Rouy Z."/>
            <person name="Schenowitz C."/>
            <person name="Sellstedt A."/>
            <person name="Tavares F."/>
            <person name="Tomkins J.P."/>
            <person name="Vallenet D."/>
            <person name="Valverde C."/>
            <person name="Wall L.G."/>
            <person name="Wang Y."/>
            <person name="Medigue C."/>
            <person name="Benson D.R."/>
        </authorList>
    </citation>
    <scope>NUCLEOTIDE SEQUENCE [LARGE SCALE GENOMIC DNA]</scope>
    <source>
        <strain evidence="3">DSM 45818 / CECT 9043 / CcI3</strain>
    </source>
</reference>
<organism evidence="2 3">
    <name type="scientific">Frankia casuarinae (strain DSM 45818 / CECT 9043 / HFP020203 / CcI3)</name>
    <dbReference type="NCBI Taxonomy" id="106370"/>
    <lineage>
        <taxon>Bacteria</taxon>
        <taxon>Bacillati</taxon>
        <taxon>Actinomycetota</taxon>
        <taxon>Actinomycetes</taxon>
        <taxon>Frankiales</taxon>
        <taxon>Frankiaceae</taxon>
        <taxon>Frankia</taxon>
    </lineage>
</organism>
<dbReference type="Gene3D" id="3.40.50.150">
    <property type="entry name" value="Vaccinia Virus protein VP39"/>
    <property type="match status" value="1"/>
</dbReference>
<protein>
    <recommendedName>
        <fullName evidence="4">Methyltransferase type 11</fullName>
    </recommendedName>
</protein>
<dbReference type="Pfam" id="PF13489">
    <property type="entry name" value="Methyltransf_23"/>
    <property type="match status" value="1"/>
</dbReference>
<evidence type="ECO:0000313" key="3">
    <source>
        <dbReference type="Proteomes" id="UP000001937"/>
    </source>
</evidence>
<evidence type="ECO:0008006" key="4">
    <source>
        <dbReference type="Google" id="ProtNLM"/>
    </source>
</evidence>
<dbReference type="SUPFAM" id="SSF53335">
    <property type="entry name" value="S-adenosyl-L-methionine-dependent methyltransferases"/>
    <property type="match status" value="1"/>
</dbReference>
<gene>
    <name evidence="2" type="ordered locus">Francci3_0981</name>
</gene>
<name>Q2JEC7_FRACC</name>